<proteinExistence type="predicted"/>
<dbReference type="EMBL" id="BMID01000001">
    <property type="protein sequence ID" value="GFZ98153.1"/>
    <property type="molecule type" value="Genomic_DNA"/>
</dbReference>
<feature type="transmembrane region" description="Helical" evidence="1">
    <location>
        <begin position="41"/>
        <end position="61"/>
    </location>
</feature>
<comment type="caution">
    <text evidence="2">The sequence shown here is derived from an EMBL/GenBank/DDBJ whole genome shotgun (WGS) entry which is preliminary data.</text>
</comment>
<feature type="transmembrane region" description="Helical" evidence="1">
    <location>
        <begin position="124"/>
        <end position="150"/>
    </location>
</feature>
<keyword evidence="1" id="KW-0812">Transmembrane</keyword>
<protein>
    <recommendedName>
        <fullName evidence="4">GDT1 family protein</fullName>
    </recommendedName>
</protein>
<feature type="transmembrane region" description="Helical" evidence="1">
    <location>
        <begin position="68"/>
        <end position="84"/>
    </location>
</feature>
<evidence type="ECO:0008006" key="4">
    <source>
        <dbReference type="Google" id="ProtNLM"/>
    </source>
</evidence>
<organism evidence="2 3">
    <name type="scientific">Blastomonas marina</name>
    <dbReference type="NCBI Taxonomy" id="1867408"/>
    <lineage>
        <taxon>Bacteria</taxon>
        <taxon>Pseudomonadati</taxon>
        <taxon>Pseudomonadota</taxon>
        <taxon>Alphaproteobacteria</taxon>
        <taxon>Sphingomonadales</taxon>
        <taxon>Sphingomonadaceae</taxon>
        <taxon>Blastomonas</taxon>
    </lineage>
</organism>
<keyword evidence="3" id="KW-1185">Reference proteome</keyword>
<evidence type="ECO:0000313" key="3">
    <source>
        <dbReference type="Proteomes" id="UP000603317"/>
    </source>
</evidence>
<accession>A0ABQ1F2Z6</accession>
<evidence type="ECO:0000313" key="2">
    <source>
        <dbReference type="EMBL" id="GFZ98153.1"/>
    </source>
</evidence>
<name>A0ABQ1F2Z6_9SPHN</name>
<feature type="transmembrane region" description="Helical" evidence="1">
    <location>
        <begin position="162"/>
        <end position="180"/>
    </location>
</feature>
<evidence type="ECO:0000256" key="1">
    <source>
        <dbReference type="SAM" id="Phobius"/>
    </source>
</evidence>
<reference evidence="3" key="1">
    <citation type="journal article" date="2019" name="Int. J. Syst. Evol. Microbiol.">
        <title>The Global Catalogue of Microorganisms (GCM) 10K type strain sequencing project: providing services to taxonomists for standard genome sequencing and annotation.</title>
        <authorList>
            <consortium name="The Broad Institute Genomics Platform"/>
            <consortium name="The Broad Institute Genome Sequencing Center for Infectious Disease"/>
            <person name="Wu L."/>
            <person name="Ma J."/>
        </authorList>
    </citation>
    <scope>NUCLEOTIDE SEQUENCE [LARGE SCALE GENOMIC DNA]</scope>
    <source>
        <strain evidence="3">CGMCC 1.15297</strain>
    </source>
</reference>
<dbReference type="Proteomes" id="UP000603317">
    <property type="component" value="Unassembled WGS sequence"/>
</dbReference>
<dbReference type="RefSeq" id="WP_188641004.1">
    <property type="nucleotide sequence ID" value="NZ_BMID01000001.1"/>
</dbReference>
<keyword evidence="1" id="KW-0472">Membrane</keyword>
<sequence length="182" mass="18308">MAALMFAFVAAFLVTMGARDQVLVSDLSAKGHGAALPVGVVAGWAASALAGYGAGYVLPALVPDARDIIGAVAAIFSGLELLLLRPGRAPKEPTHSVGAASLVLIAHQITDAARFLAFGIGAAYAAAIPAAMGCAAGGTMALGLGALGVVDPRARWIAIGRRIFAVVLLVLGLWLGWQALPD</sequence>
<keyword evidence="1" id="KW-1133">Transmembrane helix</keyword>
<gene>
    <name evidence="2" type="ORF">GCM10010923_02830</name>
</gene>